<dbReference type="Gene3D" id="2.60.40.1610">
    <property type="entry name" value="Domain of unknown function DUF1254"/>
    <property type="match status" value="1"/>
</dbReference>
<dbReference type="PANTHER" id="PTHR36509">
    <property type="entry name" value="BLL3101 PROTEIN"/>
    <property type="match status" value="1"/>
</dbReference>
<proteinExistence type="predicted"/>
<keyword evidence="4" id="KW-1185">Reference proteome</keyword>
<evidence type="ECO:0008006" key="5">
    <source>
        <dbReference type="Google" id="ProtNLM"/>
    </source>
</evidence>
<dbReference type="Gene3D" id="1.10.3360.10">
    <property type="entry name" value="VPA0735-like domain"/>
    <property type="match status" value="1"/>
</dbReference>
<protein>
    <recommendedName>
        <fullName evidence="5">DUF1254 domain-containing protein</fullName>
    </recommendedName>
</protein>
<dbReference type="InterPro" id="IPR010621">
    <property type="entry name" value="DUF1214"/>
</dbReference>
<dbReference type="Pfam" id="PF06863">
    <property type="entry name" value="DUF1254"/>
    <property type="match status" value="1"/>
</dbReference>
<name>H8KU17_SOLCM</name>
<evidence type="ECO:0000259" key="1">
    <source>
        <dbReference type="Pfam" id="PF06742"/>
    </source>
</evidence>
<dbReference type="HOGENOM" id="CLU_027269_2_0_10"/>
<dbReference type="Pfam" id="PF06742">
    <property type="entry name" value="DUF1214"/>
    <property type="match status" value="1"/>
</dbReference>
<dbReference type="InterPro" id="IPR037050">
    <property type="entry name" value="DUF1254_sf"/>
</dbReference>
<dbReference type="SUPFAM" id="SSF160935">
    <property type="entry name" value="VPA0735-like"/>
    <property type="match status" value="1"/>
</dbReference>
<evidence type="ECO:0000313" key="3">
    <source>
        <dbReference type="EMBL" id="AFD06997.1"/>
    </source>
</evidence>
<dbReference type="eggNOG" id="COG5361">
    <property type="taxonomic scope" value="Bacteria"/>
</dbReference>
<reference evidence="3" key="1">
    <citation type="submission" date="2012-02" db="EMBL/GenBank/DDBJ databases">
        <title>The complete genome of Solitalea canadensis DSM 3403.</title>
        <authorList>
            <consortium name="US DOE Joint Genome Institute (JGI-PGF)"/>
            <person name="Lucas S."/>
            <person name="Copeland A."/>
            <person name="Lapidus A."/>
            <person name="Glavina del Rio T."/>
            <person name="Dalin E."/>
            <person name="Tice H."/>
            <person name="Bruce D."/>
            <person name="Goodwin L."/>
            <person name="Pitluck S."/>
            <person name="Peters L."/>
            <person name="Ovchinnikova G."/>
            <person name="Lu M."/>
            <person name="Kyrpides N."/>
            <person name="Mavromatis K."/>
            <person name="Ivanova N."/>
            <person name="Brettin T."/>
            <person name="Detter J.C."/>
            <person name="Han C."/>
            <person name="Larimer F."/>
            <person name="Land M."/>
            <person name="Hauser L."/>
            <person name="Markowitz V."/>
            <person name="Cheng J.-F."/>
            <person name="Hugenholtz P."/>
            <person name="Woyke T."/>
            <person name="Wu D."/>
            <person name="Spring S."/>
            <person name="Schroeder M."/>
            <person name="Kopitz M."/>
            <person name="Brambilla E."/>
            <person name="Klenk H.-P."/>
            <person name="Eisen J.A."/>
        </authorList>
    </citation>
    <scope>NUCLEOTIDE SEQUENCE</scope>
    <source>
        <strain evidence="3">DSM 3403</strain>
    </source>
</reference>
<accession>H8KU17</accession>
<evidence type="ECO:0000313" key="4">
    <source>
        <dbReference type="Proteomes" id="UP000007590"/>
    </source>
</evidence>
<dbReference type="Proteomes" id="UP000007590">
    <property type="component" value="Chromosome"/>
</dbReference>
<dbReference type="AlphaFoldDB" id="H8KU17"/>
<evidence type="ECO:0000259" key="2">
    <source>
        <dbReference type="Pfam" id="PF06863"/>
    </source>
</evidence>
<organism evidence="3 4">
    <name type="scientific">Solitalea canadensis (strain ATCC 29591 / DSM 3403 / JCM 21819 / LMG 8368 / NBRC 15130 / NCIMB 12057 / USAM 9D)</name>
    <name type="common">Flexibacter canadensis</name>
    <dbReference type="NCBI Taxonomy" id="929556"/>
    <lineage>
        <taxon>Bacteria</taxon>
        <taxon>Pseudomonadati</taxon>
        <taxon>Bacteroidota</taxon>
        <taxon>Sphingobacteriia</taxon>
        <taxon>Sphingobacteriales</taxon>
        <taxon>Sphingobacteriaceae</taxon>
        <taxon>Solitalea</taxon>
    </lineage>
</organism>
<gene>
    <name evidence="3" type="ordered locus">Solca_1938</name>
</gene>
<dbReference type="RefSeq" id="WP_014680224.1">
    <property type="nucleotide sequence ID" value="NC_017770.1"/>
</dbReference>
<dbReference type="STRING" id="929556.Solca_1938"/>
<dbReference type="KEGG" id="scn:Solca_1938"/>
<feature type="domain" description="DUF1254" evidence="2">
    <location>
        <begin position="107"/>
        <end position="212"/>
    </location>
</feature>
<dbReference type="PROSITE" id="PS51257">
    <property type="entry name" value="PROKAR_LIPOPROTEIN"/>
    <property type="match status" value="1"/>
</dbReference>
<dbReference type="EMBL" id="CP003349">
    <property type="protein sequence ID" value="AFD06997.1"/>
    <property type="molecule type" value="Genomic_DNA"/>
</dbReference>
<dbReference type="InterPro" id="IPR037049">
    <property type="entry name" value="DUF1214_C_sf"/>
</dbReference>
<sequence length="491" mass="55698">MKMFFVLVPFVVLLSCKQQSKNEKESNKIIQTAASELEPIQIKMDGELPAKESVPILFDEMDYQQATQCYLWAFPLVSFASEMETQEKVFGATSNDLVLYNTYEDKLGILTANATTPYILSFFNLAKTGPMVIEMPPGAIAGGLTDCWQREIIAIGEAGPDKGNGGKFIFYPPGSVADKLPGYFNVTCPTMNIWFGLRALDPDPKKDEALVNAVKLYPYSQRNNSPQTKVISPGGKKYLMAPPQGLEYWKRLYDILQNEPVEERDRLFIAWLDNLGIKIGKPFNPSESQKKILTAAADRGHLMAIANSFKKRFENARHWSDREWDYPMVISDPSQRAQNYDEFFQRTSYFYEAVGYSKAMISKTPNFGQAYLATYADKDGNWLDGAKSYHLRMPANPPAANFWSVTIYDAATRCLIDNPQKNADLSSRKDLLKNNDGSVDLYFGPTAPAGKEKNWVQTIPGKHWFTYVRFYGPTKAYFDKSWKMDDIEEMK</sequence>
<dbReference type="PANTHER" id="PTHR36509:SF3">
    <property type="entry name" value="SIGNAL PEPTIDE PROTEIN"/>
    <property type="match status" value="1"/>
</dbReference>
<feature type="domain" description="DUF1214" evidence="1">
    <location>
        <begin position="369"/>
        <end position="475"/>
    </location>
</feature>
<dbReference type="InterPro" id="IPR010679">
    <property type="entry name" value="DUF1254"/>
</dbReference>
<dbReference type="Gene3D" id="2.60.120.600">
    <property type="entry name" value="Domain of unknown function DUF1214, C-terminal domain"/>
    <property type="match status" value="1"/>
</dbReference>